<dbReference type="PANTHER" id="PTHR12110:SF21">
    <property type="entry name" value="XYLOSE ISOMERASE-LIKE TIM BARREL DOMAIN-CONTAINING PROTEIN"/>
    <property type="match status" value="1"/>
</dbReference>
<organism evidence="2 3">
    <name type="scientific">Mesorhizobium marinum</name>
    <dbReference type="NCBI Taxonomy" id="3228790"/>
    <lineage>
        <taxon>Bacteria</taxon>
        <taxon>Pseudomonadati</taxon>
        <taxon>Pseudomonadota</taxon>
        <taxon>Alphaproteobacteria</taxon>
        <taxon>Hyphomicrobiales</taxon>
        <taxon>Phyllobacteriaceae</taxon>
        <taxon>Mesorhizobium</taxon>
    </lineage>
</organism>
<dbReference type="PANTHER" id="PTHR12110">
    <property type="entry name" value="HYDROXYPYRUVATE ISOMERASE"/>
    <property type="match status" value="1"/>
</dbReference>
<proteinExistence type="predicted"/>
<dbReference type="SUPFAM" id="SSF51658">
    <property type="entry name" value="Xylose isomerase-like"/>
    <property type="match status" value="1"/>
</dbReference>
<dbReference type="RefSeq" id="WP_367725884.1">
    <property type="nucleotide sequence ID" value="NZ_JBFOCI010000010.1"/>
</dbReference>
<feature type="domain" description="Xylose isomerase-like TIM barrel" evidence="1">
    <location>
        <begin position="20"/>
        <end position="289"/>
    </location>
</feature>
<dbReference type="Gene3D" id="3.20.20.150">
    <property type="entry name" value="Divalent-metal-dependent TIM barrel enzymes"/>
    <property type="match status" value="1"/>
</dbReference>
<evidence type="ECO:0000313" key="2">
    <source>
        <dbReference type="EMBL" id="MEW9808645.1"/>
    </source>
</evidence>
<evidence type="ECO:0000313" key="3">
    <source>
        <dbReference type="Proteomes" id="UP001556196"/>
    </source>
</evidence>
<keyword evidence="2" id="KW-0413">Isomerase</keyword>
<dbReference type="GO" id="GO:0016853">
    <property type="term" value="F:isomerase activity"/>
    <property type="evidence" value="ECO:0007669"/>
    <property type="project" value="UniProtKB-KW"/>
</dbReference>
<evidence type="ECO:0000259" key="1">
    <source>
        <dbReference type="Pfam" id="PF01261"/>
    </source>
</evidence>
<comment type="caution">
    <text evidence="2">The sequence shown here is derived from an EMBL/GenBank/DDBJ whole genome shotgun (WGS) entry which is preliminary data.</text>
</comment>
<name>A0ABV3R6E0_9HYPH</name>
<accession>A0ABV3R6E0</accession>
<keyword evidence="3" id="KW-1185">Reference proteome</keyword>
<sequence>MKLGLLTAPFPEMPLGEVADWASSEGFESLEIACWPVSAGPARRYAGTSHIDVAAISVGQGREIVGQLAAKGLTVSALGYYPNPLHPDAGHRETVLDHLRKVIAAAGAMGVGLVNTFCGGDAAQDVDANWKQAEKVWPDVIAYARDHGVRLAFENCPMIFSRDEWPGGHNIAYSPEVWRRILDVWKGEVGMNFDPSHLVWQMIDQGRFIREFGAHMFHVHAKDLMIDRDGLYERGIMSAGMGWQIPRMPGLGEVDWSGFFSGLYRAGYDGPVIIEHEDRRFEGTDEAVKRGFLLARDVLRPFVK</sequence>
<dbReference type="InterPro" id="IPR036237">
    <property type="entry name" value="Xyl_isomerase-like_sf"/>
</dbReference>
<dbReference type="Proteomes" id="UP001556196">
    <property type="component" value="Unassembled WGS sequence"/>
</dbReference>
<dbReference type="InterPro" id="IPR013022">
    <property type="entry name" value="Xyl_isomerase-like_TIM-brl"/>
</dbReference>
<gene>
    <name evidence="2" type="ORF">ABUE31_21855</name>
</gene>
<dbReference type="EMBL" id="JBFOCI010000010">
    <property type="protein sequence ID" value="MEW9808645.1"/>
    <property type="molecule type" value="Genomic_DNA"/>
</dbReference>
<dbReference type="Pfam" id="PF01261">
    <property type="entry name" value="AP_endonuc_2"/>
    <property type="match status" value="1"/>
</dbReference>
<dbReference type="InterPro" id="IPR050312">
    <property type="entry name" value="IolE/XylAMocC-like"/>
</dbReference>
<reference evidence="2 3" key="1">
    <citation type="submission" date="2024-06" db="EMBL/GenBank/DDBJ databases">
        <authorList>
            <person name="Tuo L."/>
        </authorList>
    </citation>
    <scope>NUCLEOTIDE SEQUENCE [LARGE SCALE GENOMIC DNA]</scope>
    <source>
        <strain evidence="2 3">ZMM04-5</strain>
    </source>
</reference>
<protein>
    <submittedName>
        <fullName evidence="2">Sugar phosphate isomerase/epimerase family protein</fullName>
    </submittedName>
</protein>